<reference evidence="1 2" key="1">
    <citation type="submission" date="2014-04" db="EMBL/GenBank/DDBJ databases">
        <authorList>
            <consortium name="DOE Joint Genome Institute"/>
            <person name="Kuo A."/>
            <person name="Martino E."/>
            <person name="Perotto S."/>
            <person name="Kohler A."/>
            <person name="Nagy L.G."/>
            <person name="Floudas D."/>
            <person name="Copeland A."/>
            <person name="Barry K.W."/>
            <person name="Cichocki N."/>
            <person name="Veneault-Fourrey C."/>
            <person name="LaButti K."/>
            <person name="Lindquist E.A."/>
            <person name="Lipzen A."/>
            <person name="Lundell T."/>
            <person name="Morin E."/>
            <person name="Murat C."/>
            <person name="Sun H."/>
            <person name="Tunlid A."/>
            <person name="Henrissat B."/>
            <person name="Grigoriev I.V."/>
            <person name="Hibbett D.S."/>
            <person name="Martin F."/>
            <person name="Nordberg H.P."/>
            <person name="Cantor M.N."/>
            <person name="Hua S.X."/>
        </authorList>
    </citation>
    <scope>NUCLEOTIDE SEQUENCE [LARGE SCALE GENOMIC DNA]</scope>
    <source>
        <strain evidence="1 2">Zn</strain>
    </source>
</reference>
<reference evidence="2" key="2">
    <citation type="submission" date="2015-01" db="EMBL/GenBank/DDBJ databases">
        <title>Evolutionary Origins and Diversification of the Mycorrhizal Mutualists.</title>
        <authorList>
            <consortium name="DOE Joint Genome Institute"/>
            <consortium name="Mycorrhizal Genomics Consortium"/>
            <person name="Kohler A."/>
            <person name="Kuo A."/>
            <person name="Nagy L.G."/>
            <person name="Floudas D."/>
            <person name="Copeland A."/>
            <person name="Barry K.W."/>
            <person name="Cichocki N."/>
            <person name="Veneault-Fourrey C."/>
            <person name="LaButti K."/>
            <person name="Lindquist E.A."/>
            <person name="Lipzen A."/>
            <person name="Lundell T."/>
            <person name="Morin E."/>
            <person name="Murat C."/>
            <person name="Riley R."/>
            <person name="Ohm R."/>
            <person name="Sun H."/>
            <person name="Tunlid A."/>
            <person name="Henrissat B."/>
            <person name="Grigoriev I.V."/>
            <person name="Hibbett D.S."/>
            <person name="Martin F."/>
        </authorList>
    </citation>
    <scope>NUCLEOTIDE SEQUENCE [LARGE SCALE GENOMIC DNA]</scope>
    <source>
        <strain evidence="2">Zn</strain>
    </source>
</reference>
<proteinExistence type="predicted"/>
<dbReference type="EMBL" id="KN832879">
    <property type="protein sequence ID" value="KIM99411.1"/>
    <property type="molecule type" value="Genomic_DNA"/>
</dbReference>
<evidence type="ECO:0000313" key="2">
    <source>
        <dbReference type="Proteomes" id="UP000054321"/>
    </source>
</evidence>
<sequence>MDEKLVCRTGSRNLVPINVISSYLSGHGLRAPSFAADNAVEYPAVADIQRARLALAESLMDMLHLAIGGSEFIFTQSMVVCCSPR</sequence>
<organism evidence="1 2">
    <name type="scientific">Oidiodendron maius (strain Zn)</name>
    <dbReference type="NCBI Taxonomy" id="913774"/>
    <lineage>
        <taxon>Eukaryota</taxon>
        <taxon>Fungi</taxon>
        <taxon>Dikarya</taxon>
        <taxon>Ascomycota</taxon>
        <taxon>Pezizomycotina</taxon>
        <taxon>Leotiomycetes</taxon>
        <taxon>Leotiomycetes incertae sedis</taxon>
        <taxon>Myxotrichaceae</taxon>
        <taxon>Oidiodendron</taxon>
    </lineage>
</organism>
<gene>
    <name evidence="1" type="ORF">OIDMADRAFT_20024</name>
</gene>
<dbReference type="Proteomes" id="UP000054321">
    <property type="component" value="Unassembled WGS sequence"/>
</dbReference>
<dbReference type="AlphaFoldDB" id="A0A0C3HAM7"/>
<evidence type="ECO:0000313" key="1">
    <source>
        <dbReference type="EMBL" id="KIM99411.1"/>
    </source>
</evidence>
<name>A0A0C3HAM7_OIDMZ</name>
<dbReference type="InParanoid" id="A0A0C3HAM7"/>
<dbReference type="OrthoDB" id="1606438at2759"/>
<keyword evidence="2" id="KW-1185">Reference proteome</keyword>
<dbReference type="HOGENOM" id="CLU_2513209_0_0_1"/>
<protein>
    <submittedName>
        <fullName evidence="1">Uncharacterized protein</fullName>
    </submittedName>
</protein>
<accession>A0A0C3HAM7</accession>